<dbReference type="Proteomes" id="UP000887226">
    <property type="component" value="Unassembled WGS sequence"/>
</dbReference>
<sequence length="55" mass="6031">MGWQPQDSNLPAQAVFLDSGHEKNGKQHVTAVLREPNGLYGAMGRKGHMVSSSYF</sequence>
<keyword evidence="2" id="KW-1185">Reference proteome</keyword>
<protein>
    <submittedName>
        <fullName evidence="1">Uncharacterized protein</fullName>
    </submittedName>
</protein>
<dbReference type="EMBL" id="MU254843">
    <property type="protein sequence ID" value="KAG9239840.1"/>
    <property type="molecule type" value="Genomic_DNA"/>
</dbReference>
<proteinExistence type="predicted"/>
<reference evidence="1" key="1">
    <citation type="journal article" date="2021" name="IMA Fungus">
        <title>Genomic characterization of three marine fungi, including Emericellopsis atlantica sp. nov. with signatures of a generalist lifestyle and marine biomass degradation.</title>
        <authorList>
            <person name="Hagestad O.C."/>
            <person name="Hou L."/>
            <person name="Andersen J.H."/>
            <person name="Hansen E.H."/>
            <person name="Altermark B."/>
            <person name="Li C."/>
            <person name="Kuhnert E."/>
            <person name="Cox R.J."/>
            <person name="Crous P.W."/>
            <person name="Spatafora J.W."/>
            <person name="Lail K."/>
            <person name="Amirebrahimi M."/>
            <person name="Lipzen A."/>
            <person name="Pangilinan J."/>
            <person name="Andreopoulos W."/>
            <person name="Hayes R.D."/>
            <person name="Ng V."/>
            <person name="Grigoriev I.V."/>
            <person name="Jackson S.A."/>
            <person name="Sutton T.D.S."/>
            <person name="Dobson A.D.W."/>
            <person name="Rama T."/>
        </authorList>
    </citation>
    <scope>NUCLEOTIDE SEQUENCE</scope>
    <source>
        <strain evidence="1">TRa3180A</strain>
    </source>
</reference>
<name>A0A9P7YV85_9HELO</name>
<accession>A0A9P7YV85</accession>
<comment type="caution">
    <text evidence="1">The sequence shown here is derived from an EMBL/GenBank/DDBJ whole genome shotgun (WGS) entry which is preliminary data.</text>
</comment>
<dbReference type="AlphaFoldDB" id="A0A9P7YV85"/>
<evidence type="ECO:0000313" key="2">
    <source>
        <dbReference type="Proteomes" id="UP000887226"/>
    </source>
</evidence>
<evidence type="ECO:0000313" key="1">
    <source>
        <dbReference type="EMBL" id="KAG9239840.1"/>
    </source>
</evidence>
<gene>
    <name evidence="1" type="ORF">BJ878DRAFT_546970</name>
</gene>
<organism evidence="1 2">
    <name type="scientific">Calycina marina</name>
    <dbReference type="NCBI Taxonomy" id="1763456"/>
    <lineage>
        <taxon>Eukaryota</taxon>
        <taxon>Fungi</taxon>
        <taxon>Dikarya</taxon>
        <taxon>Ascomycota</taxon>
        <taxon>Pezizomycotina</taxon>
        <taxon>Leotiomycetes</taxon>
        <taxon>Helotiales</taxon>
        <taxon>Pezizellaceae</taxon>
        <taxon>Calycina</taxon>
    </lineage>
</organism>